<comment type="caution">
    <text evidence="1">The sequence shown here is derived from an EMBL/GenBank/DDBJ whole genome shotgun (WGS) entry which is preliminary data.</text>
</comment>
<proteinExistence type="predicted"/>
<evidence type="ECO:0000313" key="1">
    <source>
        <dbReference type="EMBL" id="KAJ9052514.1"/>
    </source>
</evidence>
<reference evidence="1" key="1">
    <citation type="submission" date="2022-04" db="EMBL/GenBank/DDBJ databases">
        <title>Genome of the entomopathogenic fungus Entomophthora muscae.</title>
        <authorList>
            <person name="Elya C."/>
            <person name="Lovett B.R."/>
            <person name="Lee E."/>
            <person name="Macias A.M."/>
            <person name="Hajek A.E."/>
            <person name="De Bivort B.L."/>
            <person name="Kasson M.T."/>
            <person name="De Fine Licht H.H."/>
            <person name="Stajich J.E."/>
        </authorList>
    </citation>
    <scope>NUCLEOTIDE SEQUENCE</scope>
    <source>
        <strain evidence="1">Berkeley</strain>
    </source>
</reference>
<accession>A0ACC2RR45</accession>
<organism evidence="1 2">
    <name type="scientific">Entomophthora muscae</name>
    <dbReference type="NCBI Taxonomy" id="34485"/>
    <lineage>
        <taxon>Eukaryota</taxon>
        <taxon>Fungi</taxon>
        <taxon>Fungi incertae sedis</taxon>
        <taxon>Zoopagomycota</taxon>
        <taxon>Entomophthoromycotina</taxon>
        <taxon>Entomophthoromycetes</taxon>
        <taxon>Entomophthorales</taxon>
        <taxon>Entomophthoraceae</taxon>
        <taxon>Entomophthora</taxon>
    </lineage>
</organism>
<name>A0ACC2RR45_9FUNG</name>
<keyword evidence="2" id="KW-1185">Reference proteome</keyword>
<sequence length="153" mass="17938">MEPSKRVIAKWEEMDTWMLLDALVGMRSAFQNIRRHPNLWEQVSAKLTEKGIYKSKEKCRNRWKVLVAKYKRYCSQTLRKVKVTPFQYYGPMDIILSSQLQVKQGKLIRKFKNGEQVMLATEDSELAPIRKVPPKSKLFDGDPWSSELKDACK</sequence>
<evidence type="ECO:0000313" key="2">
    <source>
        <dbReference type="Proteomes" id="UP001165960"/>
    </source>
</evidence>
<gene>
    <name evidence="1" type="ORF">DSO57_1033405</name>
</gene>
<dbReference type="Proteomes" id="UP001165960">
    <property type="component" value="Unassembled WGS sequence"/>
</dbReference>
<dbReference type="EMBL" id="QTSX02006652">
    <property type="protein sequence ID" value="KAJ9052514.1"/>
    <property type="molecule type" value="Genomic_DNA"/>
</dbReference>
<protein>
    <submittedName>
        <fullName evidence="1">Uncharacterized protein</fullName>
    </submittedName>
</protein>